<sequence length="143" mass="16662">MSRKRCDEFSIKYNMAAPCGMYCGYCRQYLQREMGIKKGCEGCRVRNKNCVFIRKDCPYLNKGVYQFCYECKEFPCVDLKAIDSLYQKRYHTSFIEDLKRMKEVGVDAWLEEKYVASKCPACGGRLCIHDAKCYDCGAPLIKE</sequence>
<dbReference type="GeneID" id="8681163"/>
<evidence type="ECO:0000313" key="2">
    <source>
        <dbReference type="Proteomes" id="UP000001882"/>
    </source>
</evidence>
<keyword evidence="2" id="KW-1185">Reference proteome</keyword>
<reference evidence="2" key="3">
    <citation type="journal article" date="2011" name="PLoS ONE">
        <title>Genome sequence of a mesophilic hydrogenotrophic methanogen Methanocella paludicola, the first cultivated representative of the order Methanocellales.</title>
        <authorList>
            <person name="Sakai S."/>
            <person name="Takaki Y."/>
            <person name="Shimamura S."/>
            <person name="Sekine M."/>
            <person name="Tajima T."/>
            <person name="Kosugi H."/>
            <person name="Ichikawa N."/>
            <person name="Tasumi E."/>
            <person name="Hiraki A.T."/>
            <person name="Shimizu A."/>
            <person name="Kato Y."/>
            <person name="Nishiko R."/>
            <person name="Mori K."/>
            <person name="Fujita N."/>
            <person name="Imachi H."/>
            <person name="Takai K."/>
        </authorList>
    </citation>
    <scope>NUCLEOTIDE SEQUENCE [LARGE SCALE GENOMIC DNA]</scope>
    <source>
        <strain evidence="2">DSM 17711 / JCM 13418 / NBRC 101707 / SANAE</strain>
    </source>
</reference>
<dbReference type="InterPro" id="IPR024227">
    <property type="entry name" value="DUF3795"/>
</dbReference>
<accession>D1YXR3</accession>
<dbReference type="RefSeq" id="WP_012899914.1">
    <property type="nucleotide sequence ID" value="NC_013665.1"/>
</dbReference>
<name>D1YXR3_METPS</name>
<dbReference type="EMBL" id="AP011532">
    <property type="protein sequence ID" value="BAI61235.1"/>
    <property type="molecule type" value="Genomic_DNA"/>
</dbReference>
<dbReference type="eggNOG" id="arCOG03571">
    <property type="taxonomic scope" value="Archaea"/>
</dbReference>
<gene>
    <name evidence="1" type="ordered locus">MCP_1163</name>
</gene>
<dbReference type="KEGG" id="mpd:MCP_1163"/>
<dbReference type="Pfam" id="PF12675">
    <property type="entry name" value="DUF3795"/>
    <property type="match status" value="1"/>
</dbReference>
<reference evidence="1 2" key="2">
    <citation type="journal article" date="2008" name="Int. J. Syst. Evol. Microbiol.">
        <title>Methanocella paludicola gen. nov., sp. nov., a methane-producing archaeon, the first isolate of the lineage 'Rice Cluster I', and proposal of the new archaeal order Methanocellales ord. nov.</title>
        <authorList>
            <person name="Sakai S."/>
            <person name="Imachi H."/>
            <person name="Hanada S."/>
            <person name="Ohashi A."/>
            <person name="Harada H."/>
            <person name="Kamagata Y."/>
        </authorList>
    </citation>
    <scope>NUCLEOTIDE SEQUENCE [LARGE SCALE GENOMIC DNA]</scope>
    <source>
        <strain evidence="2">DSM 17711 / JCM 13418 / NBRC 101707 / SANAE</strain>
    </source>
</reference>
<evidence type="ECO:0000313" key="1">
    <source>
        <dbReference type="EMBL" id="BAI61235.1"/>
    </source>
</evidence>
<evidence type="ECO:0008006" key="3">
    <source>
        <dbReference type="Google" id="ProtNLM"/>
    </source>
</evidence>
<protein>
    <recommendedName>
        <fullName evidence="3">DUF3795 domain-containing protein</fullName>
    </recommendedName>
</protein>
<dbReference type="InParanoid" id="D1YXR3"/>
<organism evidence="1 2">
    <name type="scientific">Methanocella paludicola (strain DSM 17711 / JCM 13418 / NBRC 101707 / SANAE)</name>
    <dbReference type="NCBI Taxonomy" id="304371"/>
    <lineage>
        <taxon>Archaea</taxon>
        <taxon>Methanobacteriati</taxon>
        <taxon>Methanobacteriota</taxon>
        <taxon>Stenosarchaea group</taxon>
        <taxon>Methanomicrobia</taxon>
        <taxon>Methanocellales</taxon>
        <taxon>Methanocellaceae</taxon>
        <taxon>Methanocella</taxon>
    </lineage>
</organism>
<proteinExistence type="predicted"/>
<dbReference type="AlphaFoldDB" id="D1YXR3"/>
<reference evidence="1 2" key="1">
    <citation type="journal article" date="2007" name="Appl. Environ. Microbiol.">
        <title>Isolation of key methanogens for global methane emission from rice paddy fields: a novel isolate affiliated with the clone cluster rice cluster I.</title>
        <authorList>
            <person name="Sakai S."/>
            <person name="Imachi H."/>
            <person name="Sekiguchi Y."/>
            <person name="Ohashi A."/>
            <person name="Harada H."/>
            <person name="Kamagata Y."/>
        </authorList>
    </citation>
    <scope>NUCLEOTIDE SEQUENCE [LARGE SCALE GENOMIC DNA]</scope>
    <source>
        <strain evidence="2">DSM 17711 / JCM 13418 / NBRC 101707 / SANAE</strain>
    </source>
</reference>
<dbReference type="STRING" id="304371.MCP_1163"/>
<dbReference type="Proteomes" id="UP000001882">
    <property type="component" value="Chromosome"/>
</dbReference>
<dbReference type="OrthoDB" id="139211at2157"/>